<feature type="compositionally biased region" description="Low complexity" evidence="1">
    <location>
        <begin position="428"/>
        <end position="441"/>
    </location>
</feature>
<feature type="compositionally biased region" description="Polar residues" evidence="1">
    <location>
        <begin position="517"/>
        <end position="535"/>
    </location>
</feature>
<feature type="compositionally biased region" description="Basic and acidic residues" evidence="1">
    <location>
        <begin position="278"/>
        <end position="288"/>
    </location>
</feature>
<feature type="region of interest" description="Disordered" evidence="1">
    <location>
        <begin position="67"/>
        <end position="610"/>
    </location>
</feature>
<sequence>LIDDLTKLLPPKHLEEASSKCHRVNVLRGAVAHIKFLSDSNTGLAKTLDAAKSEGFKVPEVIEVVPSATASTDKDSAETVDQGVSMDVDMEDDAEANSVKQEDVDDDMKEVNSNSTPSRTSSPAISSSLKQSTSSTSPRLTPSKALGHPQLIVTNAPSPKTERPSSKEALVPPPISISAATADSNSLKSHPTVVSSISESTTPVSPAFPASPKSNPSTASSSPSARQGSFQAKDNSKQQLQQQLSPFMQTISLSTSPSLPPISSLASLKIQSPAARVDGGERHFEERPSSPTHRAAVPPSSANNNNKSVATHQRTGPTLPPLKIPAPQHLHPSYKQGAPHHSTYDSRASNRSGPTLSPHQHATSPHPQRGSEGEQHPQQPPVSPFMLSPLMSRSPSMGPLSASSAGASPYPHWGHEGSEGAGPPPPHHQGQYLPPHGYPHGYPYPYPYHPSYGYPHPPHGHPPPPHHHHPHHHHAPPSPHSPQQRPTSPYPAVATAPRPEPIFIQEEPWNVQRKRSTSATSGKAQSGKQSSVNNSKKAKEGSVIREEEEAAPVSPTSSVASTASSYPSPNNQRKRPSSSSHHHKGTSGNYEGIAEETTVKRVRQHDESSS</sequence>
<dbReference type="CDD" id="cd00083">
    <property type="entry name" value="bHLH_SF"/>
    <property type="match status" value="1"/>
</dbReference>
<organism evidence="2 3">
    <name type="scientific">Linnemannia gamsii</name>
    <dbReference type="NCBI Taxonomy" id="64522"/>
    <lineage>
        <taxon>Eukaryota</taxon>
        <taxon>Fungi</taxon>
        <taxon>Fungi incertae sedis</taxon>
        <taxon>Mucoromycota</taxon>
        <taxon>Mortierellomycotina</taxon>
        <taxon>Mortierellomycetes</taxon>
        <taxon>Mortierellales</taxon>
        <taxon>Mortierellaceae</taxon>
        <taxon>Linnemannia</taxon>
    </lineage>
</organism>
<comment type="caution">
    <text evidence="2">The sequence shown here is derived from an EMBL/GenBank/DDBJ whole genome shotgun (WGS) entry which is preliminary data.</text>
</comment>
<evidence type="ECO:0008006" key="4">
    <source>
        <dbReference type="Google" id="ProtNLM"/>
    </source>
</evidence>
<feature type="compositionally biased region" description="Low complexity" evidence="1">
    <location>
        <begin position="551"/>
        <end position="569"/>
    </location>
</feature>
<reference evidence="2" key="1">
    <citation type="journal article" date="2020" name="Fungal Divers.">
        <title>Resolving the Mortierellaceae phylogeny through synthesis of multi-gene phylogenetics and phylogenomics.</title>
        <authorList>
            <person name="Vandepol N."/>
            <person name="Liber J."/>
            <person name="Desiro A."/>
            <person name="Na H."/>
            <person name="Kennedy M."/>
            <person name="Barry K."/>
            <person name="Grigoriev I.V."/>
            <person name="Miller A.N."/>
            <person name="O'Donnell K."/>
            <person name="Stajich J.E."/>
            <person name="Bonito G."/>
        </authorList>
    </citation>
    <scope>NUCLEOTIDE SEQUENCE</scope>
    <source>
        <strain evidence="2">NVP60</strain>
    </source>
</reference>
<proteinExistence type="predicted"/>
<keyword evidence="3" id="KW-1185">Reference proteome</keyword>
<feature type="compositionally biased region" description="Low complexity" evidence="1">
    <location>
        <begin position="238"/>
        <end position="268"/>
    </location>
</feature>
<feature type="compositionally biased region" description="Low complexity" evidence="1">
    <location>
        <begin position="210"/>
        <end position="225"/>
    </location>
</feature>
<feature type="compositionally biased region" description="Low complexity" evidence="1">
    <location>
        <begin position="295"/>
        <end position="310"/>
    </location>
</feature>
<feature type="compositionally biased region" description="Basic residues" evidence="1">
    <location>
        <begin position="464"/>
        <end position="475"/>
    </location>
</feature>
<feature type="compositionally biased region" description="Polar residues" evidence="1">
    <location>
        <begin position="178"/>
        <end position="204"/>
    </location>
</feature>
<gene>
    <name evidence="2" type="ORF">BGZ97_009042</name>
</gene>
<feature type="compositionally biased region" description="Low complexity" evidence="1">
    <location>
        <begin position="112"/>
        <end position="143"/>
    </location>
</feature>
<dbReference type="EMBL" id="JAAAIN010004251">
    <property type="protein sequence ID" value="KAG0282309.1"/>
    <property type="molecule type" value="Genomic_DNA"/>
</dbReference>
<feature type="non-terminal residue" evidence="2">
    <location>
        <position position="1"/>
    </location>
</feature>
<accession>A0A9P6QQN2</accession>
<feature type="non-terminal residue" evidence="2">
    <location>
        <position position="610"/>
    </location>
</feature>
<feature type="compositionally biased region" description="Basic residues" evidence="1">
    <location>
        <begin position="572"/>
        <end position="585"/>
    </location>
</feature>
<feature type="compositionally biased region" description="Polar residues" evidence="1">
    <location>
        <begin position="345"/>
        <end position="366"/>
    </location>
</feature>
<dbReference type="OrthoDB" id="690068at2759"/>
<name>A0A9P6QQN2_9FUNG</name>
<dbReference type="AlphaFoldDB" id="A0A9P6QQN2"/>
<feature type="compositionally biased region" description="Low complexity" evidence="1">
    <location>
        <begin position="384"/>
        <end position="409"/>
    </location>
</feature>
<evidence type="ECO:0000256" key="1">
    <source>
        <dbReference type="SAM" id="MobiDB-lite"/>
    </source>
</evidence>
<protein>
    <recommendedName>
        <fullName evidence="4">BHLH domain-containing protein</fullName>
    </recommendedName>
</protein>
<evidence type="ECO:0000313" key="3">
    <source>
        <dbReference type="Proteomes" id="UP000823405"/>
    </source>
</evidence>
<evidence type="ECO:0000313" key="2">
    <source>
        <dbReference type="EMBL" id="KAG0282309.1"/>
    </source>
</evidence>
<dbReference type="Proteomes" id="UP000823405">
    <property type="component" value="Unassembled WGS sequence"/>
</dbReference>